<dbReference type="STRING" id="1382522.W6ML06"/>
<sequence>MISRAVLRSLVAVLTVCCLTGLVVLRQPFQLSQLSHFDAASSTGLERMRDYTNLGLQRIQGLLNGGCLRSDLAVELAHLDRLLAGYVAVPEQGYSHYTEVAEDDWPIDLNQYKGRHVFRLRYGNLKTQELLMMTILELNMNIWATAVTQNFVDVESDEESIRVLLQQFYGKHPISETPQLQLEFLIGDLAQTVYESYPAEMDVSEDVGSSVDLFFRKYRDLHTIYSWFDLLVETYPDILELVWIGQTFEGRDLKALRVSSHKEGSEDVKTIVITAGVHAREWISTSSACYIIYKLIEDYESGGRDAHYYLDNLDFLFIPVTNPDGYEYSWHSDRLWRKNRQETYHPRCWGIDIDHSFDFHFQKSDDLPCGEDYSGEEAFESLESRIINQYLNETKHQHSIHGYIDLHSYAQEVLYPYAFSCSQMPRDEENLLELAYGLSKAIRLSSGKSYGVLSACQDKGADFLPALGSGSALDYMYHNRAYWAFQLKLRDSGNHGFLLPSRYIGPVGEEIYSAIKYFSAFVLNPEG</sequence>
<protein>
    <recommendedName>
        <fullName evidence="10">Inactive metallocarboxypeptidase ECM14</fullName>
    </recommendedName>
    <alternativeName>
        <fullName evidence="11">Inactive metallocarboxypeptidase ecm14</fullName>
    </alternativeName>
</protein>
<evidence type="ECO:0000256" key="10">
    <source>
        <dbReference type="ARBA" id="ARBA00026187"/>
    </source>
</evidence>
<accession>W6ML06</accession>
<dbReference type="PROSITE" id="PS00132">
    <property type="entry name" value="CARBOXYPEPT_ZN_1"/>
    <property type="match status" value="1"/>
</dbReference>
<dbReference type="EMBL" id="HG793127">
    <property type="protein sequence ID" value="CDK27111.1"/>
    <property type="molecule type" value="Genomic_DNA"/>
</dbReference>
<evidence type="ECO:0000256" key="9">
    <source>
        <dbReference type="ARBA" id="ARBA00025210"/>
    </source>
</evidence>
<dbReference type="FunFam" id="3.40.630.10:FF:000060">
    <property type="entry name" value="Putative metallocarboxypeptidase ecm14"/>
    <property type="match status" value="1"/>
</dbReference>
<comment type="subcellular location">
    <subcellularLocation>
        <location evidence="2">Secreted</location>
    </subcellularLocation>
</comment>
<feature type="domain" description="Peptidase M14" evidence="13">
    <location>
        <begin position="217"/>
        <end position="522"/>
    </location>
</feature>
<keyword evidence="5" id="KW-0479">Metal-binding</keyword>
<dbReference type="Pfam" id="PF00246">
    <property type="entry name" value="Peptidase_M14"/>
    <property type="match status" value="1"/>
</dbReference>
<evidence type="ECO:0000256" key="12">
    <source>
        <dbReference type="PROSITE-ProRule" id="PRU01379"/>
    </source>
</evidence>
<evidence type="ECO:0000256" key="1">
    <source>
        <dbReference type="ARBA" id="ARBA00001947"/>
    </source>
</evidence>
<dbReference type="SUPFAM" id="SSF53187">
    <property type="entry name" value="Zn-dependent exopeptidases"/>
    <property type="match status" value="1"/>
</dbReference>
<dbReference type="OrthoDB" id="3626597at2759"/>
<keyword evidence="6" id="KW-0732">Signal</keyword>
<keyword evidence="4" id="KW-0964">Secreted</keyword>
<evidence type="ECO:0000256" key="2">
    <source>
        <dbReference type="ARBA" id="ARBA00004613"/>
    </source>
</evidence>
<evidence type="ECO:0000313" key="14">
    <source>
        <dbReference type="EMBL" id="CDK27111.1"/>
    </source>
</evidence>
<comment type="cofactor">
    <cofactor evidence="1">
        <name>Zn(2+)</name>
        <dbReference type="ChEBI" id="CHEBI:29105"/>
    </cofactor>
</comment>
<dbReference type="InterPro" id="IPR000834">
    <property type="entry name" value="Peptidase_M14"/>
</dbReference>
<evidence type="ECO:0000256" key="7">
    <source>
        <dbReference type="ARBA" id="ARBA00022833"/>
    </source>
</evidence>
<reference evidence="14" key="1">
    <citation type="submission" date="2013-12" db="EMBL/GenBank/DDBJ databases">
        <authorList>
            <person name="Genoscope - CEA"/>
        </authorList>
    </citation>
    <scope>NUCLEOTIDE SEQUENCE</scope>
    <source>
        <strain evidence="14">CBS 1993</strain>
    </source>
</reference>
<dbReference type="GO" id="GO:0005576">
    <property type="term" value="C:extracellular region"/>
    <property type="evidence" value="ECO:0007669"/>
    <property type="project" value="UniProtKB-SubCell"/>
</dbReference>
<dbReference type="GO" id="GO:0004181">
    <property type="term" value="F:metallocarboxypeptidase activity"/>
    <property type="evidence" value="ECO:0007669"/>
    <property type="project" value="InterPro"/>
</dbReference>
<evidence type="ECO:0000256" key="3">
    <source>
        <dbReference type="ARBA" id="ARBA00005988"/>
    </source>
</evidence>
<dbReference type="GeneID" id="34520495"/>
<comment type="similarity">
    <text evidence="3 12">Belongs to the peptidase M14 family.</text>
</comment>
<dbReference type="InterPro" id="IPR057246">
    <property type="entry name" value="CARBOXYPEPT_ZN_1"/>
</dbReference>
<evidence type="ECO:0000259" key="13">
    <source>
        <dbReference type="PROSITE" id="PS52035"/>
    </source>
</evidence>
<dbReference type="GO" id="GO:0006508">
    <property type="term" value="P:proteolysis"/>
    <property type="evidence" value="ECO:0007669"/>
    <property type="project" value="InterPro"/>
</dbReference>
<name>W6ML06_9ASCO</name>
<evidence type="ECO:0000256" key="6">
    <source>
        <dbReference type="ARBA" id="ARBA00022729"/>
    </source>
</evidence>
<dbReference type="CDD" id="cd03860">
    <property type="entry name" value="M14_CP_A-B_like"/>
    <property type="match status" value="1"/>
</dbReference>
<dbReference type="GO" id="GO:0008270">
    <property type="term" value="F:zinc ion binding"/>
    <property type="evidence" value="ECO:0007669"/>
    <property type="project" value="InterPro"/>
</dbReference>
<dbReference type="PRINTS" id="PR00765">
    <property type="entry name" value="CRBOXYPTASEA"/>
</dbReference>
<dbReference type="PANTHER" id="PTHR11705:SF147">
    <property type="entry name" value="INACTIVE METALLOCARBOXYPEPTIDASE ECM14"/>
    <property type="match status" value="1"/>
</dbReference>
<dbReference type="SMART" id="SM00631">
    <property type="entry name" value="Zn_pept"/>
    <property type="match status" value="1"/>
</dbReference>
<gene>
    <name evidence="14" type="ORF">KUCA_T00003088001</name>
</gene>
<keyword evidence="8" id="KW-1015">Disulfide bond</keyword>
<reference evidence="14" key="2">
    <citation type="submission" date="2014-02" db="EMBL/GenBank/DDBJ databases">
        <title>Complete DNA sequence of /Kuraishia capsulata/ illustrates novel genomic features among budding yeasts (/Saccharomycotina/).</title>
        <authorList>
            <person name="Morales L."/>
            <person name="Noel B."/>
            <person name="Porcel B."/>
            <person name="Marcet-Houben M."/>
            <person name="Hullo M-F."/>
            <person name="Sacerdot C."/>
            <person name="Tekaia F."/>
            <person name="Leh-Louis V."/>
            <person name="Despons L."/>
            <person name="Khanna V."/>
            <person name="Aury J-M."/>
            <person name="Barbe V."/>
            <person name="Couloux A."/>
            <person name="Labadie K."/>
            <person name="Pelletier E."/>
            <person name="Souciet J-L."/>
            <person name="Boekhout T."/>
            <person name="Gabaldon T."/>
            <person name="Wincker P."/>
            <person name="Dujon B."/>
        </authorList>
    </citation>
    <scope>NUCLEOTIDE SEQUENCE</scope>
    <source>
        <strain evidence="14">CBS 1993</strain>
    </source>
</reference>
<dbReference type="RefSeq" id="XP_022459107.1">
    <property type="nucleotide sequence ID" value="XM_022603398.1"/>
</dbReference>
<dbReference type="HOGENOM" id="CLU_019326_1_0_1"/>
<dbReference type="PROSITE" id="PS52035">
    <property type="entry name" value="PEPTIDASE_M14"/>
    <property type="match status" value="1"/>
</dbReference>
<dbReference type="AlphaFoldDB" id="W6ML06"/>
<proteinExistence type="inferred from homology"/>
<keyword evidence="7" id="KW-0862">Zinc</keyword>
<dbReference type="Proteomes" id="UP000019384">
    <property type="component" value="Unassembled WGS sequence"/>
</dbReference>
<comment type="caution">
    <text evidence="12">Lacks conserved residue(s) required for the propagation of feature annotation.</text>
</comment>
<evidence type="ECO:0000256" key="11">
    <source>
        <dbReference type="ARBA" id="ARBA00026213"/>
    </source>
</evidence>
<dbReference type="PANTHER" id="PTHR11705">
    <property type="entry name" value="PROTEASE FAMILY M14 CARBOXYPEPTIDASE A,B"/>
    <property type="match status" value="1"/>
</dbReference>
<keyword evidence="15" id="KW-1185">Reference proteome</keyword>
<dbReference type="InterPro" id="IPR057247">
    <property type="entry name" value="CARBOXYPEPT_ZN_2"/>
</dbReference>
<evidence type="ECO:0000313" key="15">
    <source>
        <dbReference type="Proteomes" id="UP000019384"/>
    </source>
</evidence>
<evidence type="ECO:0000256" key="4">
    <source>
        <dbReference type="ARBA" id="ARBA00022525"/>
    </source>
</evidence>
<organism evidence="14 15">
    <name type="scientific">Kuraishia capsulata CBS 1993</name>
    <dbReference type="NCBI Taxonomy" id="1382522"/>
    <lineage>
        <taxon>Eukaryota</taxon>
        <taxon>Fungi</taxon>
        <taxon>Dikarya</taxon>
        <taxon>Ascomycota</taxon>
        <taxon>Saccharomycotina</taxon>
        <taxon>Pichiomycetes</taxon>
        <taxon>Pichiales</taxon>
        <taxon>Pichiaceae</taxon>
        <taxon>Kuraishia</taxon>
    </lineage>
</organism>
<evidence type="ECO:0000256" key="5">
    <source>
        <dbReference type="ARBA" id="ARBA00022723"/>
    </source>
</evidence>
<comment type="function">
    <text evidence="9">Inactive carboxypeptidase that may play a role in cell wall organization and biogenesis.</text>
</comment>
<dbReference type="PROSITE" id="PS00133">
    <property type="entry name" value="CARBOXYPEPT_ZN_2"/>
    <property type="match status" value="1"/>
</dbReference>
<dbReference type="Gene3D" id="3.40.630.10">
    <property type="entry name" value="Zn peptidases"/>
    <property type="match status" value="1"/>
</dbReference>
<evidence type="ECO:0000256" key="8">
    <source>
        <dbReference type="ARBA" id="ARBA00023157"/>
    </source>
</evidence>